<evidence type="ECO:0000313" key="3">
    <source>
        <dbReference type="EMBL" id="NXC12636.1"/>
    </source>
</evidence>
<dbReference type="InterPro" id="IPR024606">
    <property type="entry name" value="KIAA1549"/>
</dbReference>
<feature type="region of interest" description="Disordered" evidence="1">
    <location>
        <begin position="819"/>
        <end position="860"/>
    </location>
</feature>
<gene>
    <name evidence="3" type="ORF">CORCRI_R07760</name>
</gene>
<dbReference type="PANTHER" id="PTHR21590">
    <property type="entry name" value="SEA DOMAIN-CONTAINING PROTEIN"/>
    <property type="match status" value="1"/>
</dbReference>
<comment type="caution">
    <text evidence="3">The sequence shown here is derived from an EMBL/GenBank/DDBJ whole genome shotgun (WGS) entry which is preliminary data.</text>
</comment>
<name>A0A851L7T7_CORCR</name>
<feature type="non-terminal residue" evidence="3">
    <location>
        <position position="1876"/>
    </location>
</feature>
<keyword evidence="4" id="KW-1185">Reference proteome</keyword>
<evidence type="ECO:0000256" key="2">
    <source>
        <dbReference type="SAM" id="Phobius"/>
    </source>
</evidence>
<protein>
    <submittedName>
        <fullName evidence="3">K1549 protein</fullName>
    </submittedName>
</protein>
<feature type="transmembrane region" description="Helical" evidence="2">
    <location>
        <begin position="1250"/>
        <end position="1272"/>
    </location>
</feature>
<proteinExistence type="predicted"/>
<feature type="compositionally biased region" description="Low complexity" evidence="1">
    <location>
        <begin position="1344"/>
        <end position="1355"/>
    </location>
</feature>
<feature type="region of interest" description="Disordered" evidence="1">
    <location>
        <begin position="1534"/>
        <end position="1629"/>
    </location>
</feature>
<evidence type="ECO:0000313" key="4">
    <source>
        <dbReference type="Proteomes" id="UP000621168"/>
    </source>
</evidence>
<dbReference type="PANTHER" id="PTHR21590:SF4">
    <property type="entry name" value="UPF0606 PROTEIN KIAA1549"/>
    <property type="match status" value="1"/>
</dbReference>
<sequence length="1876" mass="202923">RSLEQQNFSFFSVDSKVHQSISGSRTQMALAKSTLESQESNFLQTVLSSVTTPFDAALFNQEEMVRISEGRSTPLVDISITSNEAFLSDDEFISSFPKAQWTPALKSFEVLTDHHSVNTIEPPSETLETVLLTPSLSVLFSLYDISKTAQQKTPLSAGPELGNTLTELEPLVPDSETLTASRDLLLYPPNTAIYFTSIPSEAGVVVRENINASLTALPFGAASEESPLHLKLLDKDSDVTPDATAPSADPYGDIYAYANSRAAETLSLRTYPTPSIPWALLASAASPEPALFPISLPLASFPLRSAAVSTDSDMVLNASLFTHEFSSATPNLPAGSEIPSQSELVSELMSPVPFTRSHSSCLYCDSVSVLPEAGFSPEHDMGSGDYVETLSIQASEVQGIIPFTTMITDGYELEEPTPETFDTSFPSRPVVSFSSIFAEMPDSSVFLLSTVDTVLNRTPITISPSYHQLPGGTSLNTSVARLSLSVLETVSLTPSTHVELPDATTVLFDSTFISSELVGSFAAVSHTTLLELPELMPSESVVLLDKTSTREEPSLNISDFPSGLLSTPFLIEPSYLSLSSAMLNSYSVMQSELSTLLPQTLLTGTSVLSEDVSSWELATTVDSAIGAEVSQFPLGQTSYFYSNTSSVPSAHVPEITLSLDFHSESSVFLEAPSVLLTGSEVVFTSAVTGATSQLEPSLSASHSVVPTLVLPASDTQSVTSSILVSETNLISLFTTFLTTPVLNVSSSLLSTALASDEDIGATVNPTLRFTSRSEGGAHTALPPADLDNLTSRADTSSVMLSPIASLSVATSFAPTQFPLTVSPPTGNEDPAGGSVTAGTNTSAAPTTVPTTTAASVAGSSGTTTVGSLGTLSSAPLATTTPSEPVGVTSAVTTTRQPYVCDITVPDAYLVTAVLARRAVLQNVSESIREVLRVQFRRSVELEVYQISPKFTFLVTSGPFVYTAVAVINVLVNSSLLRGEEPMILSLHPSFTVPDNRFQVQTVLQFVPRNVDIGFCNFSRRIEKGLTMAFMEVSKHQQFYNFTVQILNITLSRPGAAFRQGPVSIVFAVRDRYGFLNGSEVSEQLRNLSVVEFSFYLGFPVQQIAEPFHYPKLNVSQLMKSSWVRTVLLGVVDQRIQEEVFQAEMERKLAHLLTEALVRGRIWRRASFAGSNIVQIVNVSRLVGVDNPVELIYFVEDQDGERLSALKCSDLMNRVDIQRAAIILGYRIEGTVAQPVEKLKESTSESQNSNLWIIVGVAVPVAVVLLIVIILYWKLCRTDKLEFQPDTMSNIQQRQKLQAPSVKGFDFAKQHLGQHNKDDVLIIHEPAPLPGPIKDTTPSENGDVPSPKSKTPSKPSKTVRHRGRISPSDADSTASEPSSERETGEETARPSTVANEGKPHRAAKKGPPQTSSGNEQHSSASIFEHVDRMSRSSDASRRVPSKIQLIAMQPMAAPPVQNSVLSDRVAETNKINKEIQTALRHKSEIEHHRNKIRLRAKRKGHYEFPVVDDVVVVDSKEQHRIYRKAQMQIDKILDPGGSVPTVFIEPRKSSRAKRSPKQRRRHQINGSPIDAEKDRLITTDSDGTYKRPPGVNNSAYISDPDLPPEPQTSSSADLGKFPGLPSHSVSQYVPPQPSIEEARQTMHSLLDDAFALVAPSSQAANSTAVTPPGVSAGQPRYVEFGMTPPTAPGLLPRQNFGPGFLQPAELMHPDQQPPEVQYSSRGIYSEEMPSVARPRPVGSTAGSQIQHLTQVGIASRIGGQQVEIPSGRAGHGQPGGPGWPQYRGEDEYARRDATHMHGHQEYSSSPVFQMPRTSARQPSAPPAQLPHNSLQGQGLCYTTSSTEDLQPGHSSASLIKAIREELLRLSQKQTPVQNFHS</sequence>
<dbReference type="EMBL" id="WBMX01000144">
    <property type="protein sequence ID" value="NXC12636.1"/>
    <property type="molecule type" value="Genomic_DNA"/>
</dbReference>
<keyword evidence="2" id="KW-0472">Membrane</keyword>
<feature type="non-terminal residue" evidence="3">
    <location>
        <position position="1"/>
    </location>
</feature>
<feature type="compositionally biased region" description="Polar residues" evidence="1">
    <location>
        <begin position="1407"/>
        <end position="1417"/>
    </location>
</feature>
<dbReference type="Pfam" id="PF12877">
    <property type="entry name" value="KIAA1549"/>
    <property type="match status" value="1"/>
</dbReference>
<dbReference type="Proteomes" id="UP000621168">
    <property type="component" value="Unassembled WGS sequence"/>
</dbReference>
<keyword evidence="2" id="KW-1133">Transmembrane helix</keyword>
<evidence type="ECO:0000256" key="1">
    <source>
        <dbReference type="SAM" id="MobiDB-lite"/>
    </source>
</evidence>
<feature type="compositionally biased region" description="Low complexity" evidence="1">
    <location>
        <begin position="841"/>
        <end position="860"/>
    </location>
</feature>
<feature type="region of interest" description="Disordered" evidence="1">
    <location>
        <begin position="1324"/>
        <end position="1417"/>
    </location>
</feature>
<keyword evidence="2" id="KW-0812">Transmembrane</keyword>
<feature type="region of interest" description="Disordered" evidence="1">
    <location>
        <begin position="769"/>
        <end position="788"/>
    </location>
</feature>
<feature type="compositionally biased region" description="Basic residues" evidence="1">
    <location>
        <begin position="1548"/>
        <end position="1562"/>
    </location>
</feature>
<accession>A0A851L7T7</accession>
<organism evidence="3 4">
    <name type="scientific">Corythaeola cristata</name>
    <name type="common">Great blue turaco</name>
    <dbReference type="NCBI Taxonomy" id="103954"/>
    <lineage>
        <taxon>Eukaryota</taxon>
        <taxon>Metazoa</taxon>
        <taxon>Chordata</taxon>
        <taxon>Craniata</taxon>
        <taxon>Vertebrata</taxon>
        <taxon>Euteleostomi</taxon>
        <taxon>Archelosauria</taxon>
        <taxon>Archosauria</taxon>
        <taxon>Dinosauria</taxon>
        <taxon>Saurischia</taxon>
        <taxon>Theropoda</taxon>
        <taxon>Coelurosauria</taxon>
        <taxon>Aves</taxon>
        <taxon>Neognathae</taxon>
        <taxon>Neoaves</taxon>
        <taxon>Otidimorphae</taxon>
        <taxon>Musophagiformes</taxon>
        <taxon>Musophagidae</taxon>
        <taxon>Corythaeola</taxon>
    </lineage>
</organism>
<feature type="compositionally biased region" description="Basic and acidic residues" evidence="1">
    <location>
        <begin position="1377"/>
        <end position="1387"/>
    </location>
</feature>
<dbReference type="OrthoDB" id="10064192at2759"/>
<reference evidence="3" key="1">
    <citation type="submission" date="2019-09" db="EMBL/GenBank/DDBJ databases">
        <title>Bird 10,000 Genomes (B10K) Project - Family phase.</title>
        <authorList>
            <person name="Zhang G."/>
        </authorList>
    </citation>
    <scope>NUCLEOTIDE SEQUENCE</scope>
    <source>
        <strain evidence="3">B10K-CU-031-40</strain>
    </source>
</reference>